<reference evidence="4 5" key="1">
    <citation type="submission" date="2017-03" db="EMBL/GenBank/DDBJ databases">
        <title>Lifting the veil on microbial sulfur biogeochemistry in mining wastewaters.</title>
        <authorList>
            <person name="Kantor R.S."/>
            <person name="Colenbrander Nelson T."/>
            <person name="Marshall S."/>
            <person name="Bennett D."/>
            <person name="Apte S."/>
            <person name="Camacho D."/>
            <person name="Thomas B.C."/>
            <person name="Warren L.A."/>
            <person name="Banfield J.F."/>
        </authorList>
    </citation>
    <scope>NUCLEOTIDE SEQUENCE [LARGE SCALE GENOMIC DNA]</scope>
    <source>
        <strain evidence="4">32-68-21</strain>
    </source>
</reference>
<comment type="similarity">
    <text evidence="1">Belongs to the non-flavoprotein flavin reductase family.</text>
</comment>
<accession>A0A258HKM8</accession>
<dbReference type="GO" id="GO:0042602">
    <property type="term" value="F:riboflavin reductase (NADPH) activity"/>
    <property type="evidence" value="ECO:0007669"/>
    <property type="project" value="TreeGrafter"/>
</dbReference>
<dbReference type="InterPro" id="IPR002563">
    <property type="entry name" value="Flavin_Rdtase-like_dom"/>
</dbReference>
<dbReference type="Pfam" id="PF01613">
    <property type="entry name" value="Flavin_Reduct"/>
    <property type="match status" value="1"/>
</dbReference>
<gene>
    <name evidence="4" type="ORF">B7Y86_08845</name>
</gene>
<dbReference type="Gene3D" id="2.30.110.10">
    <property type="entry name" value="Electron Transport, Fmn-binding Protein, Chain A"/>
    <property type="match status" value="1"/>
</dbReference>
<dbReference type="SMART" id="SM00903">
    <property type="entry name" value="Flavin_Reduct"/>
    <property type="match status" value="1"/>
</dbReference>
<evidence type="ECO:0000256" key="2">
    <source>
        <dbReference type="ARBA" id="ARBA00023002"/>
    </source>
</evidence>
<evidence type="ECO:0000313" key="5">
    <source>
        <dbReference type="Proteomes" id="UP000216147"/>
    </source>
</evidence>
<dbReference type="InterPro" id="IPR012349">
    <property type="entry name" value="Split_barrel_FMN-bd"/>
</dbReference>
<dbReference type="GO" id="GO:0010181">
    <property type="term" value="F:FMN binding"/>
    <property type="evidence" value="ECO:0007669"/>
    <property type="project" value="InterPro"/>
</dbReference>
<dbReference type="PANTHER" id="PTHR30466">
    <property type="entry name" value="FLAVIN REDUCTASE"/>
    <property type="match status" value="1"/>
</dbReference>
<proteinExistence type="inferred from homology"/>
<keyword evidence="2" id="KW-0560">Oxidoreductase</keyword>
<sequence length="169" mass="18173">MSLESLPKEVAGGDVTAYRRALGAFATGVCVVTADSSLGPLGITINSFTSVSLTPRLVLWCLDERSERWQAFCEAERFSIHVLDAQSEALARRFAKGIGLMEAHEFQRVGDAPPRLGAAAARFDCKTHDRVQMGDHMMIIGEVTGFESSDAAALTYFRGRYGVAGGAQA</sequence>
<feature type="domain" description="Flavin reductase like" evidence="3">
    <location>
        <begin position="22"/>
        <end position="163"/>
    </location>
</feature>
<dbReference type="PANTHER" id="PTHR30466:SF11">
    <property type="entry name" value="FLAVIN-DEPENDENT MONOOXYGENASE, REDUCTASE SUBUNIT HSAB"/>
    <property type="match status" value="1"/>
</dbReference>
<organism evidence="4 5">
    <name type="scientific">Brevundimonas subvibrioides</name>
    <dbReference type="NCBI Taxonomy" id="74313"/>
    <lineage>
        <taxon>Bacteria</taxon>
        <taxon>Pseudomonadati</taxon>
        <taxon>Pseudomonadota</taxon>
        <taxon>Alphaproteobacteria</taxon>
        <taxon>Caulobacterales</taxon>
        <taxon>Caulobacteraceae</taxon>
        <taxon>Brevundimonas</taxon>
    </lineage>
</organism>
<dbReference type="EMBL" id="NCEQ01000007">
    <property type="protein sequence ID" value="OYX56853.1"/>
    <property type="molecule type" value="Genomic_DNA"/>
</dbReference>
<evidence type="ECO:0000259" key="3">
    <source>
        <dbReference type="SMART" id="SM00903"/>
    </source>
</evidence>
<evidence type="ECO:0000256" key="1">
    <source>
        <dbReference type="ARBA" id="ARBA00008898"/>
    </source>
</evidence>
<dbReference type="SUPFAM" id="SSF50475">
    <property type="entry name" value="FMN-binding split barrel"/>
    <property type="match status" value="1"/>
</dbReference>
<dbReference type="Proteomes" id="UP000216147">
    <property type="component" value="Unassembled WGS sequence"/>
</dbReference>
<name>A0A258HKM8_9CAUL</name>
<protein>
    <submittedName>
        <fullName evidence="4">Flavin reductase</fullName>
    </submittedName>
</protein>
<evidence type="ECO:0000313" key="4">
    <source>
        <dbReference type="EMBL" id="OYX56853.1"/>
    </source>
</evidence>
<comment type="caution">
    <text evidence="4">The sequence shown here is derived from an EMBL/GenBank/DDBJ whole genome shotgun (WGS) entry which is preliminary data.</text>
</comment>
<dbReference type="AlphaFoldDB" id="A0A258HKM8"/>
<dbReference type="InterPro" id="IPR050268">
    <property type="entry name" value="NADH-dep_flavin_reductase"/>
</dbReference>